<gene>
    <name evidence="3" type="ORF">B0H63DRAFT_466847</name>
</gene>
<dbReference type="GO" id="GO:0005730">
    <property type="term" value="C:nucleolus"/>
    <property type="evidence" value="ECO:0007669"/>
    <property type="project" value="TreeGrafter"/>
</dbReference>
<dbReference type="GO" id="GO:0030515">
    <property type="term" value="F:snoRNA binding"/>
    <property type="evidence" value="ECO:0007669"/>
    <property type="project" value="TreeGrafter"/>
</dbReference>
<dbReference type="GO" id="GO:0005737">
    <property type="term" value="C:cytoplasm"/>
    <property type="evidence" value="ECO:0007669"/>
    <property type="project" value="TreeGrafter"/>
</dbReference>
<comment type="caution">
    <text evidence="3">The sequence shown here is derived from an EMBL/GenBank/DDBJ whole genome shotgun (WGS) entry which is preliminary data.</text>
</comment>
<sequence length="482" mass="53777">MPKATTPTSSHRRRHNPLEDDLLSTGVLKTAGKQSKRAGPERRDEQPYVDAKASRKILAMSRSLIEEDLQANLDNNAAISAPSAFDFDPSRYEPENDVDQEDDFGNEEAWGEEEDVEEVEIDAADLETFNQFITPSMNEDPLLTHGWDGKPDSEEAAAPGPSLADLIMAKIAEKESGGQVGWQASADPIEEDYELPPKVVEVFTKIGIILSRYKSGPLPKPFKILPTIPHWEEILQMTRPESWTPNACYAATRIFVAAKPMVVQRFMEVVILDRVREDIQETKKLNIHLFNCLKRGLYKPAGFFKGFLFPLAASGTCSLREAQIISACLARVSIPVLHSAAAIKTLCDIAAEQVSNQSESVSATNFLIKVLLEKRYALPWQCVDSLVFHFIRYAASTREVDMTGNKSLPVIFHQCMLVFAQRYRNDITEDQREALLDLLLSHGHDKIAPEIRRELLAGRGRGVPLEQAGPTFDGDDTMLIDS</sequence>
<keyword evidence="4" id="KW-1185">Reference proteome</keyword>
<protein>
    <submittedName>
        <fullName evidence="3">Bystin-domain-containing protein</fullName>
    </submittedName>
</protein>
<evidence type="ECO:0000313" key="3">
    <source>
        <dbReference type="EMBL" id="KAK3390938.1"/>
    </source>
</evidence>
<dbReference type="EMBL" id="JAULSW010000002">
    <property type="protein sequence ID" value="KAK3390938.1"/>
    <property type="molecule type" value="Genomic_DNA"/>
</dbReference>
<dbReference type="InterPro" id="IPR007955">
    <property type="entry name" value="Bystin"/>
</dbReference>
<proteinExistence type="inferred from homology"/>
<dbReference type="PANTHER" id="PTHR12821">
    <property type="entry name" value="BYSTIN"/>
    <property type="match status" value="1"/>
</dbReference>
<accession>A0AAE0U4P4</accession>
<dbReference type="Proteomes" id="UP001285441">
    <property type="component" value="Unassembled WGS sequence"/>
</dbReference>
<dbReference type="PANTHER" id="PTHR12821:SF0">
    <property type="entry name" value="BYSTIN"/>
    <property type="match status" value="1"/>
</dbReference>
<dbReference type="GO" id="GO:0030688">
    <property type="term" value="C:preribosome, small subunit precursor"/>
    <property type="evidence" value="ECO:0007669"/>
    <property type="project" value="TreeGrafter"/>
</dbReference>
<evidence type="ECO:0000313" key="4">
    <source>
        <dbReference type="Proteomes" id="UP001285441"/>
    </source>
</evidence>
<evidence type="ECO:0000256" key="1">
    <source>
        <dbReference type="ARBA" id="ARBA00007114"/>
    </source>
</evidence>
<dbReference type="GO" id="GO:0006364">
    <property type="term" value="P:rRNA processing"/>
    <property type="evidence" value="ECO:0007669"/>
    <property type="project" value="TreeGrafter"/>
</dbReference>
<name>A0AAE0U4P4_9PEZI</name>
<evidence type="ECO:0000256" key="2">
    <source>
        <dbReference type="SAM" id="MobiDB-lite"/>
    </source>
</evidence>
<comment type="similarity">
    <text evidence="1">Belongs to the bystin family.</text>
</comment>
<feature type="region of interest" description="Disordered" evidence="2">
    <location>
        <begin position="1"/>
        <end position="52"/>
    </location>
</feature>
<dbReference type="AlphaFoldDB" id="A0AAE0U4P4"/>
<reference evidence="3" key="1">
    <citation type="journal article" date="2023" name="Mol. Phylogenet. Evol.">
        <title>Genome-scale phylogeny and comparative genomics of the fungal order Sordariales.</title>
        <authorList>
            <person name="Hensen N."/>
            <person name="Bonometti L."/>
            <person name="Westerberg I."/>
            <person name="Brannstrom I.O."/>
            <person name="Guillou S."/>
            <person name="Cros-Aarteil S."/>
            <person name="Calhoun S."/>
            <person name="Haridas S."/>
            <person name="Kuo A."/>
            <person name="Mondo S."/>
            <person name="Pangilinan J."/>
            <person name="Riley R."/>
            <person name="LaButti K."/>
            <person name="Andreopoulos B."/>
            <person name="Lipzen A."/>
            <person name="Chen C."/>
            <person name="Yan M."/>
            <person name="Daum C."/>
            <person name="Ng V."/>
            <person name="Clum A."/>
            <person name="Steindorff A."/>
            <person name="Ohm R.A."/>
            <person name="Martin F."/>
            <person name="Silar P."/>
            <person name="Natvig D.O."/>
            <person name="Lalanne C."/>
            <person name="Gautier V."/>
            <person name="Ament-Velasquez S.L."/>
            <person name="Kruys A."/>
            <person name="Hutchinson M.I."/>
            <person name="Powell A.J."/>
            <person name="Barry K."/>
            <person name="Miller A.N."/>
            <person name="Grigoriev I.V."/>
            <person name="Debuchy R."/>
            <person name="Gladieux P."/>
            <person name="Hiltunen Thoren M."/>
            <person name="Johannesson H."/>
        </authorList>
    </citation>
    <scope>NUCLEOTIDE SEQUENCE</scope>
    <source>
        <strain evidence="3">CBS 232.78</strain>
    </source>
</reference>
<organism evidence="3 4">
    <name type="scientific">Podospora didyma</name>
    <dbReference type="NCBI Taxonomy" id="330526"/>
    <lineage>
        <taxon>Eukaryota</taxon>
        <taxon>Fungi</taxon>
        <taxon>Dikarya</taxon>
        <taxon>Ascomycota</taxon>
        <taxon>Pezizomycotina</taxon>
        <taxon>Sordariomycetes</taxon>
        <taxon>Sordariomycetidae</taxon>
        <taxon>Sordariales</taxon>
        <taxon>Podosporaceae</taxon>
        <taxon>Podospora</taxon>
    </lineage>
</organism>
<reference evidence="3" key="2">
    <citation type="submission" date="2023-06" db="EMBL/GenBank/DDBJ databases">
        <authorList>
            <consortium name="Lawrence Berkeley National Laboratory"/>
            <person name="Haridas S."/>
            <person name="Hensen N."/>
            <person name="Bonometti L."/>
            <person name="Westerberg I."/>
            <person name="Brannstrom I.O."/>
            <person name="Guillou S."/>
            <person name="Cros-Aarteil S."/>
            <person name="Calhoun S."/>
            <person name="Kuo A."/>
            <person name="Mondo S."/>
            <person name="Pangilinan J."/>
            <person name="Riley R."/>
            <person name="LaButti K."/>
            <person name="Andreopoulos B."/>
            <person name="Lipzen A."/>
            <person name="Chen C."/>
            <person name="Yanf M."/>
            <person name="Daum C."/>
            <person name="Ng V."/>
            <person name="Clum A."/>
            <person name="Steindorff A."/>
            <person name="Ohm R."/>
            <person name="Martin F."/>
            <person name="Silar P."/>
            <person name="Natvig D."/>
            <person name="Lalanne C."/>
            <person name="Gautier V."/>
            <person name="Ament-velasquez S.L."/>
            <person name="Kruys A."/>
            <person name="Hutchinson M.I."/>
            <person name="Powell A.J."/>
            <person name="Barry K."/>
            <person name="Miller A.N."/>
            <person name="Grigoriev I.V."/>
            <person name="Debuchy R."/>
            <person name="Gladieux P."/>
            <person name="Thoren M.H."/>
            <person name="Johannesson H."/>
        </authorList>
    </citation>
    <scope>NUCLEOTIDE SEQUENCE</scope>
    <source>
        <strain evidence="3">CBS 232.78</strain>
    </source>
</reference>
<dbReference type="Pfam" id="PF05291">
    <property type="entry name" value="Bystin"/>
    <property type="match status" value="1"/>
</dbReference>